<name>A0A8S3ETU5_9BILA</name>
<organism evidence="3 4">
    <name type="scientific">Rotaria magnacalcarata</name>
    <dbReference type="NCBI Taxonomy" id="392030"/>
    <lineage>
        <taxon>Eukaryota</taxon>
        <taxon>Metazoa</taxon>
        <taxon>Spiralia</taxon>
        <taxon>Gnathifera</taxon>
        <taxon>Rotifera</taxon>
        <taxon>Eurotatoria</taxon>
        <taxon>Bdelloidea</taxon>
        <taxon>Philodinida</taxon>
        <taxon>Philodinidae</taxon>
        <taxon>Rotaria</taxon>
    </lineage>
</organism>
<evidence type="ECO:0000256" key="2">
    <source>
        <dbReference type="PROSITE-ProRule" id="PRU00504"/>
    </source>
</evidence>
<reference evidence="3" key="1">
    <citation type="submission" date="2021-02" db="EMBL/GenBank/DDBJ databases">
        <authorList>
            <person name="Nowell W R."/>
        </authorList>
    </citation>
    <scope>NUCLEOTIDE SEQUENCE</scope>
</reference>
<dbReference type="PROSITE" id="PS51125">
    <property type="entry name" value="NHL"/>
    <property type="match status" value="1"/>
</dbReference>
<feature type="non-terminal residue" evidence="3">
    <location>
        <position position="40"/>
    </location>
</feature>
<evidence type="ECO:0008006" key="5">
    <source>
        <dbReference type="Google" id="ProtNLM"/>
    </source>
</evidence>
<sequence length="40" mass="4443">MSGNSSTMLFYPLDVEVDFMGNVYVADTSNHRIQLFQAGS</sequence>
<evidence type="ECO:0000313" key="3">
    <source>
        <dbReference type="EMBL" id="CAF5085030.1"/>
    </source>
</evidence>
<dbReference type="AlphaFoldDB" id="A0A8S3ETU5"/>
<dbReference type="Proteomes" id="UP000681720">
    <property type="component" value="Unassembled WGS sequence"/>
</dbReference>
<gene>
    <name evidence="3" type="ORF">GIL414_LOCUS61929</name>
</gene>
<dbReference type="Gene3D" id="2.120.10.30">
    <property type="entry name" value="TolB, C-terminal domain"/>
    <property type="match status" value="1"/>
</dbReference>
<dbReference type="InterPro" id="IPR011042">
    <property type="entry name" value="6-blade_b-propeller_TolB-like"/>
</dbReference>
<comment type="caution">
    <text evidence="3">The sequence shown here is derived from an EMBL/GenBank/DDBJ whole genome shotgun (WGS) entry which is preliminary data.</text>
</comment>
<dbReference type="InterPro" id="IPR001258">
    <property type="entry name" value="NHL_repeat"/>
</dbReference>
<evidence type="ECO:0000313" key="4">
    <source>
        <dbReference type="Proteomes" id="UP000681720"/>
    </source>
</evidence>
<dbReference type="Pfam" id="PF01436">
    <property type="entry name" value="NHL"/>
    <property type="match status" value="1"/>
</dbReference>
<dbReference type="EMBL" id="CAJOBJ010246020">
    <property type="protein sequence ID" value="CAF5085030.1"/>
    <property type="molecule type" value="Genomic_DNA"/>
</dbReference>
<proteinExistence type="predicted"/>
<accession>A0A8S3ETU5</accession>
<protein>
    <recommendedName>
        <fullName evidence="5">NHL repeat containing protein</fullName>
    </recommendedName>
</protein>
<evidence type="ECO:0000256" key="1">
    <source>
        <dbReference type="ARBA" id="ARBA00022737"/>
    </source>
</evidence>
<keyword evidence="1" id="KW-0677">Repeat</keyword>
<feature type="repeat" description="NHL" evidence="2">
    <location>
        <begin position="9"/>
        <end position="39"/>
    </location>
</feature>